<protein>
    <recommendedName>
        <fullName evidence="1">AraC effector-binding domain-containing protein</fullName>
    </recommendedName>
</protein>
<evidence type="ECO:0000259" key="1">
    <source>
        <dbReference type="SMART" id="SM00871"/>
    </source>
</evidence>
<reference evidence="3" key="1">
    <citation type="journal article" date="2019" name="Int. J. Syst. Evol. Microbiol.">
        <title>The Global Catalogue of Microorganisms (GCM) 10K type strain sequencing project: providing services to taxonomists for standard genome sequencing and annotation.</title>
        <authorList>
            <consortium name="The Broad Institute Genomics Platform"/>
            <consortium name="The Broad Institute Genome Sequencing Center for Infectious Disease"/>
            <person name="Wu L."/>
            <person name="Ma J."/>
        </authorList>
    </citation>
    <scope>NUCLEOTIDE SEQUENCE [LARGE SCALE GENOMIC DNA]</scope>
    <source>
        <strain evidence="3">JCM 17809</strain>
    </source>
</reference>
<name>A0ABP8KF12_9MICO</name>
<accession>A0ABP8KF12</accession>
<dbReference type="Proteomes" id="UP001500945">
    <property type="component" value="Unassembled WGS sequence"/>
</dbReference>
<gene>
    <name evidence="2" type="ORF">GCM10023168_17480</name>
</gene>
<dbReference type="SUPFAM" id="SSF55136">
    <property type="entry name" value="Probable bacterial effector-binding domain"/>
    <property type="match status" value="1"/>
</dbReference>
<dbReference type="RefSeq" id="WP_345204727.1">
    <property type="nucleotide sequence ID" value="NZ_BAABGM010000011.1"/>
</dbReference>
<dbReference type="Pfam" id="PF06445">
    <property type="entry name" value="GyrI-like"/>
    <property type="match status" value="1"/>
</dbReference>
<feature type="domain" description="AraC effector-binding" evidence="1">
    <location>
        <begin position="2"/>
        <end position="151"/>
    </location>
</feature>
<evidence type="ECO:0000313" key="3">
    <source>
        <dbReference type="Proteomes" id="UP001500945"/>
    </source>
</evidence>
<dbReference type="InterPro" id="IPR029442">
    <property type="entry name" value="GyrI-like"/>
</dbReference>
<comment type="caution">
    <text evidence="2">The sequence shown here is derived from an EMBL/GenBank/DDBJ whole genome shotgun (WGS) entry which is preliminary data.</text>
</comment>
<sequence>MVDVELTEVPPETVAMVRRVVPMGDLTGFFSEAFERVARAVPEAGGAIAGPPFGWYHGMPGETVDVAAGFPVSGDVHVPDGGVTVTERPGGRGVVAVHVGPYDAMPATYAEVQAWMAERELTPRADMWEEYLSEPTGDPAQWATRIVWPVT</sequence>
<dbReference type="InterPro" id="IPR010499">
    <property type="entry name" value="AraC_E-bd"/>
</dbReference>
<dbReference type="Gene3D" id="3.20.80.10">
    <property type="entry name" value="Regulatory factor, effector binding domain"/>
    <property type="match status" value="1"/>
</dbReference>
<keyword evidence="3" id="KW-1185">Reference proteome</keyword>
<evidence type="ECO:0000313" key="2">
    <source>
        <dbReference type="EMBL" id="GAA4404589.1"/>
    </source>
</evidence>
<organism evidence="2 3">
    <name type="scientific">Fodinibacter luteus</name>
    <dbReference type="NCBI Taxonomy" id="552064"/>
    <lineage>
        <taxon>Bacteria</taxon>
        <taxon>Bacillati</taxon>
        <taxon>Actinomycetota</taxon>
        <taxon>Actinomycetes</taxon>
        <taxon>Micrococcales</taxon>
        <taxon>Intrasporangiaceae</taxon>
        <taxon>Fodinibacter (ex Wang et al. 2009)</taxon>
    </lineage>
</organism>
<dbReference type="InterPro" id="IPR011256">
    <property type="entry name" value="Reg_factor_effector_dom_sf"/>
</dbReference>
<dbReference type="SMART" id="SM00871">
    <property type="entry name" value="AraC_E_bind"/>
    <property type="match status" value="1"/>
</dbReference>
<dbReference type="EMBL" id="BAABGM010000011">
    <property type="protein sequence ID" value="GAA4404589.1"/>
    <property type="molecule type" value="Genomic_DNA"/>
</dbReference>
<proteinExistence type="predicted"/>